<protein>
    <recommendedName>
        <fullName evidence="6">SURF1-like protein</fullName>
    </recommendedName>
</protein>
<comment type="subcellular location">
    <subcellularLocation>
        <location evidence="6">Cell membrane</location>
        <topology evidence="6">Multi-pass membrane protein</topology>
    </subcellularLocation>
    <subcellularLocation>
        <location evidence="1">Membrane</location>
    </subcellularLocation>
</comment>
<sequence>MLKVLLTRRWLAALAAAAVFALACFYLGRWQWGRHVTAHAKAHRITSHYTAAPEPLGRALPGVGTPLPLAKEWTPVRVTGTYDAEGLQLVRNRPNDGNYGYEVVVPLQVPGGALLVDRGWIDNAQTAASRPDIPATPTGTVTVTGWLRRGEPSLHKEMPAGQLASINLPEAAQATGTHLYGGYLIVKSEQSASSEPIARATPLAAPDTDEGPHLAYAFQWWLFGVAGFVLVGVGIRREAAEQEAVAAGLPPQPKPKKVRIWDEEDA</sequence>
<name>A0A542ZJU0_9MICO</name>
<comment type="caution">
    <text evidence="8">The sequence shown here is derived from an EMBL/GenBank/DDBJ whole genome shotgun (WGS) entry which is preliminary data.</text>
</comment>
<comment type="similarity">
    <text evidence="2 6">Belongs to the SURF1 family.</text>
</comment>
<accession>A0A542ZJU0</accession>
<evidence type="ECO:0000256" key="7">
    <source>
        <dbReference type="SAM" id="MobiDB-lite"/>
    </source>
</evidence>
<dbReference type="OrthoDB" id="9807214at2"/>
<proteinExistence type="inferred from homology"/>
<dbReference type="AlphaFoldDB" id="A0A542ZJU0"/>
<evidence type="ECO:0000256" key="2">
    <source>
        <dbReference type="ARBA" id="ARBA00007165"/>
    </source>
</evidence>
<dbReference type="EMBL" id="VFOQ01000001">
    <property type="protein sequence ID" value="TQL60604.1"/>
    <property type="molecule type" value="Genomic_DNA"/>
</dbReference>
<dbReference type="CDD" id="cd06662">
    <property type="entry name" value="SURF1"/>
    <property type="match status" value="1"/>
</dbReference>
<dbReference type="Pfam" id="PF02104">
    <property type="entry name" value="SURF1"/>
    <property type="match status" value="1"/>
</dbReference>
<feature type="region of interest" description="Disordered" evidence="7">
    <location>
        <begin position="244"/>
        <end position="266"/>
    </location>
</feature>
<dbReference type="InterPro" id="IPR002994">
    <property type="entry name" value="Surf1/Shy1"/>
</dbReference>
<keyword evidence="5" id="KW-0472">Membrane</keyword>
<organism evidence="8 9">
    <name type="scientific">Oryzihumus leptocrescens</name>
    <dbReference type="NCBI Taxonomy" id="297536"/>
    <lineage>
        <taxon>Bacteria</taxon>
        <taxon>Bacillati</taxon>
        <taxon>Actinomycetota</taxon>
        <taxon>Actinomycetes</taxon>
        <taxon>Micrococcales</taxon>
        <taxon>Intrasporangiaceae</taxon>
        <taxon>Oryzihumus</taxon>
    </lineage>
</organism>
<evidence type="ECO:0000256" key="5">
    <source>
        <dbReference type="ARBA" id="ARBA00023136"/>
    </source>
</evidence>
<dbReference type="RefSeq" id="WP_141788480.1">
    <property type="nucleotide sequence ID" value="NZ_BAAAKX010000002.1"/>
</dbReference>
<keyword evidence="9" id="KW-1185">Reference proteome</keyword>
<evidence type="ECO:0000313" key="9">
    <source>
        <dbReference type="Proteomes" id="UP000319514"/>
    </source>
</evidence>
<evidence type="ECO:0000256" key="1">
    <source>
        <dbReference type="ARBA" id="ARBA00004370"/>
    </source>
</evidence>
<reference evidence="8 9" key="1">
    <citation type="submission" date="2019-06" db="EMBL/GenBank/DDBJ databases">
        <title>Sequencing the genomes of 1000 actinobacteria strains.</title>
        <authorList>
            <person name="Klenk H.-P."/>
        </authorList>
    </citation>
    <scope>NUCLEOTIDE SEQUENCE [LARGE SCALE GENOMIC DNA]</scope>
    <source>
        <strain evidence="8 9">DSM 18082</strain>
    </source>
</reference>
<dbReference type="InterPro" id="IPR045214">
    <property type="entry name" value="Surf1/Surf4"/>
</dbReference>
<keyword evidence="3" id="KW-0812">Transmembrane</keyword>
<dbReference type="PANTHER" id="PTHR23427">
    <property type="entry name" value="SURFEIT LOCUS PROTEIN"/>
    <property type="match status" value="1"/>
</dbReference>
<evidence type="ECO:0000313" key="8">
    <source>
        <dbReference type="EMBL" id="TQL60604.1"/>
    </source>
</evidence>
<evidence type="ECO:0000256" key="6">
    <source>
        <dbReference type="RuleBase" id="RU363076"/>
    </source>
</evidence>
<keyword evidence="6" id="KW-1003">Cell membrane</keyword>
<evidence type="ECO:0000256" key="4">
    <source>
        <dbReference type="ARBA" id="ARBA00022989"/>
    </source>
</evidence>
<dbReference type="PROSITE" id="PS51257">
    <property type="entry name" value="PROKAR_LIPOPROTEIN"/>
    <property type="match status" value="1"/>
</dbReference>
<dbReference type="PROSITE" id="PS50895">
    <property type="entry name" value="SURF1"/>
    <property type="match status" value="1"/>
</dbReference>
<dbReference type="PANTHER" id="PTHR23427:SF2">
    <property type="entry name" value="SURFEIT LOCUS PROTEIN 1"/>
    <property type="match status" value="1"/>
</dbReference>
<keyword evidence="4" id="KW-1133">Transmembrane helix</keyword>
<gene>
    <name evidence="8" type="ORF">FB474_1999</name>
</gene>
<dbReference type="Proteomes" id="UP000319514">
    <property type="component" value="Unassembled WGS sequence"/>
</dbReference>
<evidence type="ECO:0000256" key="3">
    <source>
        <dbReference type="ARBA" id="ARBA00022692"/>
    </source>
</evidence>
<dbReference type="GO" id="GO:0005886">
    <property type="term" value="C:plasma membrane"/>
    <property type="evidence" value="ECO:0007669"/>
    <property type="project" value="UniProtKB-SubCell"/>
</dbReference>